<dbReference type="InterPro" id="IPR013785">
    <property type="entry name" value="Aldolase_TIM"/>
</dbReference>
<proteinExistence type="predicted"/>
<dbReference type="STRING" id="288992.SAMN04488522_1021394"/>
<dbReference type="RefSeq" id="WP_073231653.1">
    <property type="nucleotide sequence ID" value="NZ_FQUQ01000002.1"/>
</dbReference>
<organism evidence="2 3">
    <name type="scientific">Pedobacter caeni</name>
    <dbReference type="NCBI Taxonomy" id="288992"/>
    <lineage>
        <taxon>Bacteria</taxon>
        <taxon>Pseudomonadati</taxon>
        <taxon>Bacteroidota</taxon>
        <taxon>Sphingobacteriia</taxon>
        <taxon>Sphingobacteriales</taxon>
        <taxon>Sphingobacteriaceae</taxon>
        <taxon>Pedobacter</taxon>
    </lineage>
</organism>
<dbReference type="GO" id="GO:0016491">
    <property type="term" value="F:oxidoreductase activity"/>
    <property type="evidence" value="ECO:0007669"/>
    <property type="project" value="InterPro"/>
</dbReference>
<dbReference type="Gene3D" id="3.20.20.70">
    <property type="entry name" value="Aldolase class I"/>
    <property type="match status" value="1"/>
</dbReference>
<gene>
    <name evidence="2" type="ORF">SAMN04488522_1021394</name>
</gene>
<dbReference type="PANTHER" id="PTHR22893:SF91">
    <property type="entry name" value="NADPH DEHYDROGENASE 2-RELATED"/>
    <property type="match status" value="1"/>
</dbReference>
<dbReference type="EMBL" id="FQUQ01000002">
    <property type="protein sequence ID" value="SHF47041.1"/>
    <property type="molecule type" value="Genomic_DNA"/>
</dbReference>
<dbReference type="PANTHER" id="PTHR22893">
    <property type="entry name" value="NADH OXIDOREDUCTASE-RELATED"/>
    <property type="match status" value="1"/>
</dbReference>
<accession>A0A1M5BXA9</accession>
<sequence length="91" mass="9948">METALIFEPHSLNGLILNNRIIMAPMTMCRSANAENTATALTSLYYKQRASAGLIITEGTFISGEAIGVINVSGIYTRQQIQGWKLRSSVE</sequence>
<dbReference type="InterPro" id="IPR045247">
    <property type="entry name" value="Oye-like"/>
</dbReference>
<protein>
    <submittedName>
        <fullName evidence="2">NADH:flavin oxidoreductase / NADH oxidase family protein</fullName>
    </submittedName>
</protein>
<name>A0A1M5BXA9_9SPHI</name>
<evidence type="ECO:0000313" key="3">
    <source>
        <dbReference type="Proteomes" id="UP000184287"/>
    </source>
</evidence>
<evidence type="ECO:0000259" key="1">
    <source>
        <dbReference type="Pfam" id="PF00724"/>
    </source>
</evidence>
<dbReference type="OrthoDB" id="9772736at2"/>
<dbReference type="Proteomes" id="UP000184287">
    <property type="component" value="Unassembled WGS sequence"/>
</dbReference>
<reference evidence="3" key="1">
    <citation type="submission" date="2016-11" db="EMBL/GenBank/DDBJ databases">
        <authorList>
            <person name="Varghese N."/>
            <person name="Submissions S."/>
        </authorList>
    </citation>
    <scope>NUCLEOTIDE SEQUENCE [LARGE SCALE GENOMIC DNA]</scope>
    <source>
        <strain evidence="3">DSM 16990</strain>
    </source>
</reference>
<evidence type="ECO:0000313" key="2">
    <source>
        <dbReference type="EMBL" id="SHF47041.1"/>
    </source>
</evidence>
<dbReference type="GO" id="GO:0010181">
    <property type="term" value="F:FMN binding"/>
    <property type="evidence" value="ECO:0007669"/>
    <property type="project" value="InterPro"/>
</dbReference>
<keyword evidence="3" id="KW-1185">Reference proteome</keyword>
<dbReference type="Pfam" id="PF00724">
    <property type="entry name" value="Oxidored_FMN"/>
    <property type="match status" value="1"/>
</dbReference>
<dbReference type="AlphaFoldDB" id="A0A1M5BXA9"/>
<dbReference type="SUPFAM" id="SSF51395">
    <property type="entry name" value="FMN-linked oxidoreductases"/>
    <property type="match status" value="1"/>
</dbReference>
<feature type="domain" description="NADH:flavin oxidoreductase/NADH oxidase N-terminal" evidence="1">
    <location>
        <begin position="6"/>
        <end position="85"/>
    </location>
</feature>
<dbReference type="InterPro" id="IPR001155">
    <property type="entry name" value="OxRdtase_FMN_N"/>
</dbReference>